<evidence type="ECO:0000313" key="1">
    <source>
        <dbReference type="EMBL" id="GIY17318.1"/>
    </source>
</evidence>
<protein>
    <submittedName>
        <fullName evidence="1">Uncharacterized protein</fullName>
    </submittedName>
</protein>
<name>A0AAV4R4R6_9ARAC</name>
<dbReference type="EMBL" id="BPLQ01005799">
    <property type="protein sequence ID" value="GIY17318.1"/>
    <property type="molecule type" value="Genomic_DNA"/>
</dbReference>
<evidence type="ECO:0000313" key="2">
    <source>
        <dbReference type="Proteomes" id="UP001054837"/>
    </source>
</evidence>
<dbReference type="AlphaFoldDB" id="A0AAV4R4R6"/>
<dbReference type="Proteomes" id="UP001054837">
    <property type="component" value="Unassembled WGS sequence"/>
</dbReference>
<organism evidence="1 2">
    <name type="scientific">Caerostris darwini</name>
    <dbReference type="NCBI Taxonomy" id="1538125"/>
    <lineage>
        <taxon>Eukaryota</taxon>
        <taxon>Metazoa</taxon>
        <taxon>Ecdysozoa</taxon>
        <taxon>Arthropoda</taxon>
        <taxon>Chelicerata</taxon>
        <taxon>Arachnida</taxon>
        <taxon>Araneae</taxon>
        <taxon>Araneomorphae</taxon>
        <taxon>Entelegynae</taxon>
        <taxon>Araneoidea</taxon>
        <taxon>Araneidae</taxon>
        <taxon>Caerostris</taxon>
    </lineage>
</organism>
<keyword evidence="2" id="KW-1185">Reference proteome</keyword>
<reference evidence="1 2" key="1">
    <citation type="submission" date="2021-06" db="EMBL/GenBank/DDBJ databases">
        <title>Caerostris darwini draft genome.</title>
        <authorList>
            <person name="Kono N."/>
            <person name="Arakawa K."/>
        </authorList>
    </citation>
    <scope>NUCLEOTIDE SEQUENCE [LARGE SCALE GENOMIC DNA]</scope>
</reference>
<sequence>MENQTFTNFTWIIAKSEDNNKSGNITFPIYSLSYFLSEILADKSLAKPFHSDGGTQKNRSQYLRDIVQSQHPVSLLFSIVYMRCFICSPKINEDHDETISVSVAAPDNISEIRNCANTVRR</sequence>
<proteinExistence type="predicted"/>
<gene>
    <name evidence="1" type="ORF">CDAR_35931</name>
</gene>
<comment type="caution">
    <text evidence="1">The sequence shown here is derived from an EMBL/GenBank/DDBJ whole genome shotgun (WGS) entry which is preliminary data.</text>
</comment>
<accession>A0AAV4R4R6</accession>